<gene>
    <name evidence="4" type="ORF">RDWZM_004188</name>
</gene>
<feature type="chain" id="PRO_5040252594" description="Chitin-binding type-2 domain-containing protein" evidence="2">
    <location>
        <begin position="21"/>
        <end position="351"/>
    </location>
</feature>
<keyword evidence="5" id="KW-1185">Reference proteome</keyword>
<keyword evidence="2" id="KW-0732">Signal</keyword>
<proteinExistence type="predicted"/>
<evidence type="ECO:0000313" key="4">
    <source>
        <dbReference type="EMBL" id="KAJ6225643.1"/>
    </source>
</evidence>
<dbReference type="AlphaFoldDB" id="A0A9Q0MIA0"/>
<dbReference type="EMBL" id="JAPWDV010000001">
    <property type="protein sequence ID" value="KAJ6225643.1"/>
    <property type="molecule type" value="Genomic_DNA"/>
</dbReference>
<feature type="region of interest" description="Disordered" evidence="1">
    <location>
        <begin position="152"/>
        <end position="179"/>
    </location>
</feature>
<evidence type="ECO:0000256" key="2">
    <source>
        <dbReference type="SAM" id="SignalP"/>
    </source>
</evidence>
<dbReference type="InterPro" id="IPR036508">
    <property type="entry name" value="Chitin-bd_dom_sf"/>
</dbReference>
<organism evidence="4 5">
    <name type="scientific">Blomia tropicalis</name>
    <name type="common">Mite</name>
    <dbReference type="NCBI Taxonomy" id="40697"/>
    <lineage>
        <taxon>Eukaryota</taxon>
        <taxon>Metazoa</taxon>
        <taxon>Ecdysozoa</taxon>
        <taxon>Arthropoda</taxon>
        <taxon>Chelicerata</taxon>
        <taxon>Arachnida</taxon>
        <taxon>Acari</taxon>
        <taxon>Acariformes</taxon>
        <taxon>Sarcoptiformes</taxon>
        <taxon>Astigmata</taxon>
        <taxon>Glycyphagoidea</taxon>
        <taxon>Echimyopodidae</taxon>
        <taxon>Blomia</taxon>
    </lineage>
</organism>
<dbReference type="Pfam" id="PF01607">
    <property type="entry name" value="CBM_14"/>
    <property type="match status" value="1"/>
</dbReference>
<accession>A0A9Q0MIA0</accession>
<evidence type="ECO:0000313" key="5">
    <source>
        <dbReference type="Proteomes" id="UP001142055"/>
    </source>
</evidence>
<dbReference type="PROSITE" id="PS50940">
    <property type="entry name" value="CHIT_BIND_II"/>
    <property type="match status" value="1"/>
</dbReference>
<name>A0A9Q0MIA0_BLOTA</name>
<comment type="caution">
    <text evidence="4">The sequence shown here is derived from an EMBL/GenBank/DDBJ whole genome shotgun (WGS) entry which is preliminary data.</text>
</comment>
<protein>
    <recommendedName>
        <fullName evidence="3">Chitin-binding type-2 domain-containing protein</fullName>
    </recommendedName>
</protein>
<dbReference type="InterPro" id="IPR002557">
    <property type="entry name" value="Chitin-bd_dom"/>
</dbReference>
<feature type="region of interest" description="Disordered" evidence="1">
    <location>
        <begin position="113"/>
        <end position="138"/>
    </location>
</feature>
<dbReference type="GO" id="GO:0008061">
    <property type="term" value="F:chitin binding"/>
    <property type="evidence" value="ECO:0007669"/>
    <property type="project" value="InterPro"/>
</dbReference>
<feature type="signal peptide" evidence="2">
    <location>
        <begin position="1"/>
        <end position="20"/>
    </location>
</feature>
<feature type="compositionally biased region" description="Low complexity" evidence="1">
    <location>
        <begin position="202"/>
        <end position="213"/>
    </location>
</feature>
<feature type="region of interest" description="Disordered" evidence="1">
    <location>
        <begin position="192"/>
        <end position="215"/>
    </location>
</feature>
<feature type="domain" description="Chitin-binding type-2" evidence="3">
    <location>
        <begin position="43"/>
        <end position="96"/>
    </location>
</feature>
<reference evidence="4" key="1">
    <citation type="submission" date="2022-12" db="EMBL/GenBank/DDBJ databases">
        <title>Genome assemblies of Blomia tropicalis.</title>
        <authorList>
            <person name="Cui Y."/>
        </authorList>
    </citation>
    <scope>NUCLEOTIDE SEQUENCE</scope>
    <source>
        <tissue evidence="4">Adult mites</tissue>
    </source>
</reference>
<dbReference type="SMART" id="SM00494">
    <property type="entry name" value="ChtBD2"/>
    <property type="match status" value="1"/>
</dbReference>
<sequence length="351" mass="39362">MDHSPLIIVLLILIYGNVLSIGVPIRLEANSSENVQQSSSQVIKTCRPNQFIKIDCKLYIDCYNGHWRRNYCPPDKFWSMNKQQCIDLVNVPECQSLYKFPIINTNKSIDAVSESNSSSPEIITTSTTTTTSTTSTPSVVDTEMMQQSKTLNQTSIQNNKSKNDLDYSSNENGTSTKQTIDSEYYEYEEAPDDFDDFDDQKLNSPLSNENNENSIEKKVDNFAYNQIIPTTIMDRSSNDVEESDSNENDINSQRNPNTQTLGQTCIVRGKTLHCIKSNETNDNAEKSNGNITSSSPPVQTLANCTIGNSTQSSIETFYTLQVKIKVDHSVIRLVQAIAYYVNLTIISLKST</sequence>
<evidence type="ECO:0000256" key="1">
    <source>
        <dbReference type="SAM" id="MobiDB-lite"/>
    </source>
</evidence>
<dbReference type="GO" id="GO:0005576">
    <property type="term" value="C:extracellular region"/>
    <property type="evidence" value="ECO:0007669"/>
    <property type="project" value="InterPro"/>
</dbReference>
<evidence type="ECO:0000259" key="3">
    <source>
        <dbReference type="PROSITE" id="PS50940"/>
    </source>
</evidence>
<dbReference type="Proteomes" id="UP001142055">
    <property type="component" value="Chromosome 1"/>
</dbReference>
<feature type="region of interest" description="Disordered" evidence="1">
    <location>
        <begin position="233"/>
        <end position="261"/>
    </location>
</feature>
<dbReference type="SUPFAM" id="SSF57625">
    <property type="entry name" value="Invertebrate chitin-binding proteins"/>
    <property type="match status" value="1"/>
</dbReference>